<proteinExistence type="predicted"/>
<comment type="caution">
    <text evidence="1">The sequence shown here is derived from an EMBL/GenBank/DDBJ whole genome shotgun (WGS) entry which is preliminary data.</text>
</comment>
<organism evidence="1 2">
    <name type="scientific">Trichinella spiralis</name>
    <name type="common">Trichina worm</name>
    <dbReference type="NCBI Taxonomy" id="6334"/>
    <lineage>
        <taxon>Eukaryota</taxon>
        <taxon>Metazoa</taxon>
        <taxon>Ecdysozoa</taxon>
        <taxon>Nematoda</taxon>
        <taxon>Enoplea</taxon>
        <taxon>Dorylaimia</taxon>
        <taxon>Trichinellida</taxon>
        <taxon>Trichinellidae</taxon>
        <taxon>Trichinella</taxon>
    </lineage>
</organism>
<accession>A0A0V1APR4</accession>
<reference evidence="1 2" key="1">
    <citation type="submission" date="2015-01" db="EMBL/GenBank/DDBJ databases">
        <title>Evolution of Trichinella species and genotypes.</title>
        <authorList>
            <person name="Korhonen P.K."/>
            <person name="Edoardo P."/>
            <person name="Giuseppe L.R."/>
            <person name="Gasser R.B."/>
        </authorList>
    </citation>
    <scope>NUCLEOTIDE SEQUENCE [LARGE SCALE GENOMIC DNA]</scope>
    <source>
        <strain evidence="1">ISS3</strain>
    </source>
</reference>
<dbReference type="EMBL" id="JYDH01000337">
    <property type="protein sequence ID" value="KRY26776.1"/>
    <property type="molecule type" value="Genomic_DNA"/>
</dbReference>
<name>A0A0V1APR4_TRISP</name>
<keyword evidence="2" id="KW-1185">Reference proteome</keyword>
<evidence type="ECO:0000313" key="2">
    <source>
        <dbReference type="Proteomes" id="UP000054776"/>
    </source>
</evidence>
<sequence length="63" mass="7190">MEKTDINRQSKLAKMNSPDGITLSSCGVKHRIQSMDGKISSYSMLCLCFKHSFFFSSKWLIKV</sequence>
<evidence type="ECO:0000313" key="1">
    <source>
        <dbReference type="EMBL" id="KRY26776.1"/>
    </source>
</evidence>
<dbReference type="Proteomes" id="UP000054776">
    <property type="component" value="Unassembled WGS sequence"/>
</dbReference>
<dbReference type="InParanoid" id="A0A0V1APR4"/>
<gene>
    <name evidence="1" type="ORF">T01_10693</name>
</gene>
<dbReference type="AlphaFoldDB" id="A0A0V1APR4"/>
<protein>
    <submittedName>
        <fullName evidence="1">Uncharacterized protein</fullName>
    </submittedName>
</protein>